<dbReference type="SUPFAM" id="SSF50104">
    <property type="entry name" value="Translation proteins SH3-like domain"/>
    <property type="match status" value="1"/>
</dbReference>
<evidence type="ECO:0000313" key="7">
    <source>
        <dbReference type="EMBL" id="KAF8777053.1"/>
    </source>
</evidence>
<dbReference type="SUPFAM" id="SSF75304">
    <property type="entry name" value="Amidase signature (AS) enzymes"/>
    <property type="match status" value="1"/>
</dbReference>
<dbReference type="FunFam" id="2.30.30.30:FF:000009">
    <property type="entry name" value="60S ribosomal protein L26"/>
    <property type="match status" value="1"/>
</dbReference>
<reference evidence="7" key="1">
    <citation type="journal article" date="2020" name="bioRxiv">
        <title>Chromosome-level reference genome of the European wasp spider Argiope bruennichi: a resource for studies on range expansion and evolutionary adaptation.</title>
        <authorList>
            <person name="Sheffer M.M."/>
            <person name="Hoppe A."/>
            <person name="Krehenwinkel H."/>
            <person name="Uhl G."/>
            <person name="Kuss A.W."/>
            <person name="Jensen L."/>
            <person name="Jensen C."/>
            <person name="Gillespie R.G."/>
            <person name="Hoff K.J."/>
            <person name="Prost S."/>
        </authorList>
    </citation>
    <scope>NUCLEOTIDE SEQUENCE</scope>
</reference>
<dbReference type="PROSITE" id="PS01108">
    <property type="entry name" value="RIBOSOMAL_L24"/>
    <property type="match status" value="1"/>
</dbReference>
<dbReference type="InterPro" id="IPR036928">
    <property type="entry name" value="AS_sf"/>
</dbReference>
<dbReference type="Proteomes" id="UP000807504">
    <property type="component" value="Unassembled WGS sequence"/>
</dbReference>
<dbReference type="EMBL" id="JABXBU010002072">
    <property type="protein sequence ID" value="KAF8777053.1"/>
    <property type="molecule type" value="Genomic_DNA"/>
</dbReference>
<sequence length="554" mass="61977">MKLFWKAFSVFHRLFDIVVHFLFKITYFGKRDELPPINNLLLLEPATNLATKIRRKKLKSVDLVNLYISRIQEVNPSINAAVNFRFDKALEEAELIDEFIASDQRTEEELEREMPFLGVPLSVKELIAVEGMPFTAGLVARKNIKAPCNAETVKLMKAAGAIPLVTTNISELGMWYESYNRVYGRTCNPYDTNRSPGGSSGGEGALIGSAGSVIGIGSDIGGSIRIPALFNGVFGHKPTPEVVSNYGSYPPSGEREFVPCLSVGPLCRYATDLTPMMKVMAGKNAALLHLELPWILGQSRFTFPAIMLGMTEKTVIEGSHKYLRMLEDLKRELIKTIGDDGILLFPTHPTVAPHHNEAIVRPFNFSYTGIFNVLGFPVTHCPLGLGKENLPVGVQVVATPYNDRITLAVAVELEKVFASRRKQRKRHFNAPSHQRRIIMSSPLSKELRQKYGVRTLPIRKDDEVQVVRGHYKGQQVGKVIQVYRKKYSIFIERIQREKANGASVHVGIHPSKVVIVKLKIDRDRKQLLERRAKGKQLAEKGKGKHTEESVAMEA</sequence>
<dbReference type="Pfam" id="PF16906">
    <property type="entry name" value="Ribosomal_L26"/>
    <property type="match status" value="1"/>
</dbReference>
<name>A0A8T0EMD7_ARGBR</name>
<dbReference type="CDD" id="cd06089">
    <property type="entry name" value="KOW_RPL26"/>
    <property type="match status" value="1"/>
</dbReference>
<dbReference type="GO" id="GO:0006412">
    <property type="term" value="P:translation"/>
    <property type="evidence" value="ECO:0007669"/>
    <property type="project" value="InterPro"/>
</dbReference>
<dbReference type="PANTHER" id="PTHR43372:SF4">
    <property type="entry name" value="FATTY-ACID AMIDE HYDROLASE 2"/>
    <property type="match status" value="1"/>
</dbReference>
<evidence type="ECO:0000256" key="4">
    <source>
        <dbReference type="ARBA" id="ARBA00023274"/>
    </source>
</evidence>
<dbReference type="HAMAP" id="MF_01326_A">
    <property type="entry name" value="Ribosomal_uL24_A"/>
    <property type="match status" value="1"/>
</dbReference>
<dbReference type="PANTHER" id="PTHR43372">
    <property type="entry name" value="FATTY-ACID AMIDE HYDROLASE"/>
    <property type="match status" value="1"/>
</dbReference>
<evidence type="ECO:0000256" key="1">
    <source>
        <dbReference type="ARBA" id="ARBA00009199"/>
    </source>
</evidence>
<dbReference type="GO" id="GO:0015934">
    <property type="term" value="C:large ribosomal subunit"/>
    <property type="evidence" value="ECO:0007669"/>
    <property type="project" value="InterPro"/>
</dbReference>
<dbReference type="InterPro" id="IPR005825">
    <property type="entry name" value="Ribosomal_uL24_CS"/>
</dbReference>
<feature type="region of interest" description="Disordered" evidence="5">
    <location>
        <begin position="533"/>
        <end position="554"/>
    </location>
</feature>
<dbReference type="Gene3D" id="2.30.30.30">
    <property type="match status" value="1"/>
</dbReference>
<keyword evidence="8" id="KW-1185">Reference proteome</keyword>
<dbReference type="NCBIfam" id="TIGR01080">
    <property type="entry name" value="rplX_A_E"/>
    <property type="match status" value="1"/>
</dbReference>
<dbReference type="InterPro" id="IPR005824">
    <property type="entry name" value="KOW"/>
</dbReference>
<organism evidence="7 8">
    <name type="scientific">Argiope bruennichi</name>
    <name type="common">Wasp spider</name>
    <name type="synonym">Aranea bruennichi</name>
    <dbReference type="NCBI Taxonomy" id="94029"/>
    <lineage>
        <taxon>Eukaryota</taxon>
        <taxon>Metazoa</taxon>
        <taxon>Ecdysozoa</taxon>
        <taxon>Arthropoda</taxon>
        <taxon>Chelicerata</taxon>
        <taxon>Arachnida</taxon>
        <taxon>Araneae</taxon>
        <taxon>Araneomorphae</taxon>
        <taxon>Entelegynae</taxon>
        <taxon>Araneoidea</taxon>
        <taxon>Araneidae</taxon>
        <taxon>Argiope</taxon>
    </lineage>
</organism>
<dbReference type="Pfam" id="PF01425">
    <property type="entry name" value="Amidase"/>
    <property type="match status" value="1"/>
</dbReference>
<dbReference type="InterPro" id="IPR052739">
    <property type="entry name" value="FAAH2"/>
</dbReference>
<feature type="compositionally biased region" description="Basic and acidic residues" evidence="5">
    <location>
        <begin position="533"/>
        <end position="548"/>
    </location>
</feature>
<keyword evidence="3 7" id="KW-0689">Ribosomal protein</keyword>
<dbReference type="InterPro" id="IPR014722">
    <property type="entry name" value="Rib_uL2_dom2"/>
</dbReference>
<gene>
    <name evidence="7" type="ORF">HNY73_013978</name>
</gene>
<dbReference type="GO" id="GO:0012505">
    <property type="term" value="C:endomembrane system"/>
    <property type="evidence" value="ECO:0007669"/>
    <property type="project" value="TreeGrafter"/>
</dbReference>
<feature type="domain" description="KOW" evidence="6">
    <location>
        <begin position="457"/>
        <end position="485"/>
    </location>
</feature>
<evidence type="ECO:0000313" key="8">
    <source>
        <dbReference type="Proteomes" id="UP000807504"/>
    </source>
</evidence>
<dbReference type="GO" id="GO:0003723">
    <property type="term" value="F:RNA binding"/>
    <property type="evidence" value="ECO:0007669"/>
    <property type="project" value="InterPro"/>
</dbReference>
<dbReference type="InterPro" id="IPR008991">
    <property type="entry name" value="Translation_prot_SH3-like_sf"/>
</dbReference>
<reference evidence="7" key="2">
    <citation type="submission" date="2020-06" db="EMBL/GenBank/DDBJ databases">
        <authorList>
            <person name="Sheffer M."/>
        </authorList>
    </citation>
    <scope>NUCLEOTIDE SEQUENCE</scope>
</reference>
<dbReference type="SMART" id="SM00739">
    <property type="entry name" value="KOW"/>
    <property type="match status" value="1"/>
</dbReference>
<dbReference type="InterPro" id="IPR023631">
    <property type="entry name" value="Amidase_dom"/>
</dbReference>
<accession>A0A8T0EMD7</accession>
<evidence type="ECO:0000256" key="5">
    <source>
        <dbReference type="SAM" id="MobiDB-lite"/>
    </source>
</evidence>
<evidence type="ECO:0000259" key="6">
    <source>
        <dbReference type="SMART" id="SM00739"/>
    </source>
</evidence>
<dbReference type="AlphaFoldDB" id="A0A8T0EMD7"/>
<comment type="similarity">
    <text evidence="2">Belongs to the universal ribosomal protein uL24 family.</text>
</comment>
<keyword evidence="4" id="KW-0687">Ribonucleoprotein</keyword>
<proteinExistence type="inferred from homology"/>
<protein>
    <submittedName>
        <fullName evidence="7">60S ribosomal protein L26 like protein</fullName>
    </submittedName>
</protein>
<comment type="caution">
    <text evidence="7">The sequence shown here is derived from an EMBL/GenBank/DDBJ whole genome shotgun (WGS) entry which is preliminary data.</text>
</comment>
<dbReference type="InterPro" id="IPR041988">
    <property type="entry name" value="Ribosomal_uL24_KOW"/>
</dbReference>
<dbReference type="InterPro" id="IPR005756">
    <property type="entry name" value="Ribosomal_uL24_euk/arc"/>
</dbReference>
<dbReference type="PROSITE" id="PS00571">
    <property type="entry name" value="AMIDASES"/>
    <property type="match status" value="1"/>
</dbReference>
<dbReference type="Gene3D" id="3.90.1300.10">
    <property type="entry name" value="Amidase signature (AS) domain"/>
    <property type="match status" value="2"/>
</dbReference>
<evidence type="ECO:0000256" key="3">
    <source>
        <dbReference type="ARBA" id="ARBA00022980"/>
    </source>
</evidence>
<dbReference type="GO" id="GO:0003735">
    <property type="term" value="F:structural constituent of ribosome"/>
    <property type="evidence" value="ECO:0007669"/>
    <property type="project" value="InterPro"/>
</dbReference>
<comment type="similarity">
    <text evidence="1">Belongs to the amidase family.</text>
</comment>
<evidence type="ECO:0000256" key="2">
    <source>
        <dbReference type="ARBA" id="ARBA00010618"/>
    </source>
</evidence>
<dbReference type="InterPro" id="IPR020556">
    <property type="entry name" value="Amidase_CS"/>
</dbReference>
<dbReference type="Pfam" id="PF00467">
    <property type="entry name" value="KOW"/>
    <property type="match status" value="1"/>
</dbReference>